<dbReference type="InterPro" id="IPR049052">
    <property type="entry name" value="nSTAND1"/>
</dbReference>
<dbReference type="Gene3D" id="3.40.50.300">
    <property type="entry name" value="P-loop containing nucleotide triphosphate hydrolases"/>
    <property type="match status" value="1"/>
</dbReference>
<keyword evidence="3" id="KW-1185">Reference proteome</keyword>
<dbReference type="SUPFAM" id="SSF52540">
    <property type="entry name" value="P-loop containing nucleoside triphosphate hydrolases"/>
    <property type="match status" value="1"/>
</dbReference>
<organism evidence="2 3">
    <name type="scientific">Sphaerisporangium corydalis</name>
    <dbReference type="NCBI Taxonomy" id="1441875"/>
    <lineage>
        <taxon>Bacteria</taxon>
        <taxon>Bacillati</taxon>
        <taxon>Actinomycetota</taxon>
        <taxon>Actinomycetes</taxon>
        <taxon>Streptosporangiales</taxon>
        <taxon>Streptosporangiaceae</taxon>
        <taxon>Sphaerisporangium</taxon>
    </lineage>
</organism>
<comment type="caution">
    <text evidence="2">The sequence shown here is derived from an EMBL/GenBank/DDBJ whole genome shotgun (WGS) entry which is preliminary data.</text>
</comment>
<dbReference type="SUPFAM" id="SSF48452">
    <property type="entry name" value="TPR-like"/>
    <property type="match status" value="2"/>
</dbReference>
<feature type="domain" description="Novel STAND NTPase 1" evidence="1">
    <location>
        <begin position="15"/>
        <end position="388"/>
    </location>
</feature>
<gene>
    <name evidence="2" type="ORF">ACFO8L_28680</name>
</gene>
<dbReference type="Proteomes" id="UP001595891">
    <property type="component" value="Unassembled WGS sequence"/>
</dbReference>
<dbReference type="Pfam" id="PF20703">
    <property type="entry name" value="nSTAND1"/>
    <property type="match status" value="1"/>
</dbReference>
<proteinExistence type="predicted"/>
<accession>A0ABV9EPY4</accession>
<dbReference type="RefSeq" id="WP_262843839.1">
    <property type="nucleotide sequence ID" value="NZ_JANZYP010000022.1"/>
</dbReference>
<evidence type="ECO:0000313" key="2">
    <source>
        <dbReference type="EMBL" id="MFC4590099.1"/>
    </source>
</evidence>
<reference evidence="3" key="1">
    <citation type="journal article" date="2019" name="Int. J. Syst. Evol. Microbiol.">
        <title>The Global Catalogue of Microorganisms (GCM) 10K type strain sequencing project: providing services to taxonomists for standard genome sequencing and annotation.</title>
        <authorList>
            <consortium name="The Broad Institute Genomics Platform"/>
            <consortium name="The Broad Institute Genome Sequencing Center for Infectious Disease"/>
            <person name="Wu L."/>
            <person name="Ma J."/>
        </authorList>
    </citation>
    <scope>NUCLEOTIDE SEQUENCE [LARGE SCALE GENOMIC DNA]</scope>
    <source>
        <strain evidence="3">CCUG 49560</strain>
    </source>
</reference>
<name>A0ABV9EPY4_9ACTN</name>
<evidence type="ECO:0000259" key="1">
    <source>
        <dbReference type="Pfam" id="PF20703"/>
    </source>
</evidence>
<evidence type="ECO:0000313" key="3">
    <source>
        <dbReference type="Proteomes" id="UP001595891"/>
    </source>
</evidence>
<dbReference type="EMBL" id="JBHSFN010000020">
    <property type="protein sequence ID" value="MFC4590099.1"/>
    <property type="molecule type" value="Genomic_DNA"/>
</dbReference>
<dbReference type="Gene3D" id="1.25.40.10">
    <property type="entry name" value="Tetratricopeptide repeat domain"/>
    <property type="match status" value="1"/>
</dbReference>
<dbReference type="InterPro" id="IPR027417">
    <property type="entry name" value="P-loop_NTPase"/>
</dbReference>
<protein>
    <recommendedName>
        <fullName evidence="1">Novel STAND NTPase 1 domain-containing protein</fullName>
    </recommendedName>
</protein>
<sequence length="671" mass="71914">MISSALAPSDAGPEPYVGLRSYTGDDRERFFGRVRDAYEISVLWQANRLTVLYGPSGVGKTSVLQAGVLPLLDPARVEALPVGRLSHGSAFPLAALPERNPFTFALLSSWAPEVAPTRLSGLTVGEFLRRRGGRVDRYGDPMPRLVAIDQAEELFFDFPSRQGHREPFIRELVNALDEDPELRLLISIREDFLAGILPHERDLGRDAAAMVGLTSFDQETALEAIRGPLAGTGRSFATGAAEKLVEDLRTITLRGAGETSTVVVDAVEPVQLQVVCSTLWKSLPEDMAVITREYVERHADVDRSLAGFYDQAITEVAADHDVPAGDLRAWVRATFVTELGTRGTAYQGQTRTAGMSNDVVRALVDRHVLKTEMRSGSRWCELQHDRLIPPVTRTEGPAGAGPAPAEAAPLTATAYLRGAEQALADGRFALAERLADKAKRACGDDEPRVRAEIESFLGNIAHELGQWDTAERHYRLAARLYEMLRDPAAVGRLLAAVGRLLLHQGHGAEAIGELRAAVQRVPGDLTVQTELARAVWAEGSPGAALSILSGVLAVDGSDPGAVMARGQILADLGDATGALRDLDQVRRHADPAALAARALALAALGRPEEAAAEAGAVLAGAGEHGPALHFAARALWLLDDRAAAEAAVRRAGAATRPPLTPYQREILALLR</sequence>
<dbReference type="InterPro" id="IPR011990">
    <property type="entry name" value="TPR-like_helical_dom_sf"/>
</dbReference>